<protein>
    <submittedName>
        <fullName evidence="5">FAD-dependent monooxygenase</fullName>
    </submittedName>
</protein>
<comment type="caution">
    <text evidence="5">The sequence shown here is derived from an EMBL/GenBank/DDBJ whole genome shotgun (WGS) entry which is preliminary data.</text>
</comment>
<dbReference type="Proteomes" id="UP001165587">
    <property type="component" value="Unassembled WGS sequence"/>
</dbReference>
<evidence type="ECO:0000259" key="4">
    <source>
        <dbReference type="Pfam" id="PF01494"/>
    </source>
</evidence>
<proteinExistence type="predicted"/>
<gene>
    <name evidence="5" type="ORF">N1028_14440</name>
</gene>
<dbReference type="GO" id="GO:0016709">
    <property type="term" value="F:oxidoreductase activity, acting on paired donors, with incorporation or reduction of molecular oxygen, NAD(P)H as one donor, and incorporation of one atom of oxygen"/>
    <property type="evidence" value="ECO:0007669"/>
    <property type="project" value="UniProtKB-ARBA"/>
</dbReference>
<dbReference type="InterPro" id="IPR050641">
    <property type="entry name" value="RIFMO-like"/>
</dbReference>
<accession>A0AA41XIL9</accession>
<evidence type="ECO:0000256" key="2">
    <source>
        <dbReference type="ARBA" id="ARBA00022630"/>
    </source>
</evidence>
<sequence>MDSTSGAAHVIVAGAGPVGLLAALALARQGVTVTVLERETALNDSPRAAVYHWCVLEVLEKFGVRADAEAEGVIVKGNSFRRPSTDESVFIGNSVMEGVVPFPYNLNLGQGALGRICVEHLDELPNATVLWGDGLAAIEQHDDSVTVTLDSGRTITGDWLIGADGGRSTVRKLLGLGFPGMTWDDRFVATNIRFDFEAHGYHRANMVMDAELGCIVALLDRDGLWRVTFAESEELPEESIPERIDAFMQAFLPGDKQYELVQYSPYHMHQRSAESYRVGRVLLAGDAAHLTNPTGAMGLTTGVFDVELLVDRLGAVLAGEAGEEALDDYAERRRTAFLEKASPTASRFKHLVYDGVKADIDEAFELYQRVEGDPVASRAFFLGVQNLREPEFRSV</sequence>
<keyword evidence="2" id="KW-0285">Flavoprotein</keyword>
<feature type="domain" description="FAD-binding" evidence="4">
    <location>
        <begin position="9"/>
        <end position="335"/>
    </location>
</feature>
<evidence type="ECO:0000313" key="6">
    <source>
        <dbReference type="Proteomes" id="UP001165587"/>
    </source>
</evidence>
<comment type="cofactor">
    <cofactor evidence="1">
        <name>FAD</name>
        <dbReference type="ChEBI" id="CHEBI:57692"/>
    </cofactor>
</comment>
<dbReference type="InterPro" id="IPR036188">
    <property type="entry name" value="FAD/NAD-bd_sf"/>
</dbReference>
<dbReference type="Pfam" id="PF01494">
    <property type="entry name" value="FAD_binding_3"/>
    <property type="match status" value="1"/>
</dbReference>
<dbReference type="AlphaFoldDB" id="A0AA41XIL9"/>
<dbReference type="PRINTS" id="PR00420">
    <property type="entry name" value="RNGMNOXGNASE"/>
</dbReference>
<dbReference type="Gene3D" id="3.50.50.60">
    <property type="entry name" value="FAD/NAD(P)-binding domain"/>
    <property type="match status" value="1"/>
</dbReference>
<reference evidence="5" key="1">
    <citation type="submission" date="2022-08" db="EMBL/GenBank/DDBJ databases">
        <authorList>
            <person name="Deng Y."/>
            <person name="Han X.-F."/>
            <person name="Zhang Y.-Q."/>
        </authorList>
    </citation>
    <scope>NUCLEOTIDE SEQUENCE</scope>
    <source>
        <strain evidence="5">CPCC 203407</strain>
    </source>
</reference>
<dbReference type="PANTHER" id="PTHR43004">
    <property type="entry name" value="TRK SYSTEM POTASSIUM UPTAKE PROTEIN"/>
    <property type="match status" value="1"/>
</dbReference>
<dbReference type="PANTHER" id="PTHR43004:SF19">
    <property type="entry name" value="BINDING MONOOXYGENASE, PUTATIVE (JCVI)-RELATED"/>
    <property type="match status" value="1"/>
</dbReference>
<keyword evidence="5" id="KW-0503">Monooxygenase</keyword>
<evidence type="ECO:0000256" key="3">
    <source>
        <dbReference type="ARBA" id="ARBA00022827"/>
    </source>
</evidence>
<dbReference type="EMBL" id="JANLCK010000008">
    <property type="protein sequence ID" value="MCS5727095.1"/>
    <property type="molecule type" value="Genomic_DNA"/>
</dbReference>
<dbReference type="InterPro" id="IPR002938">
    <property type="entry name" value="FAD-bd"/>
</dbReference>
<dbReference type="RefSeq" id="WP_259530065.1">
    <property type="nucleotide sequence ID" value="NZ_JANLCK010000008.1"/>
</dbReference>
<keyword evidence="5" id="KW-0560">Oxidoreductase</keyword>
<evidence type="ECO:0000313" key="5">
    <source>
        <dbReference type="EMBL" id="MCS5727095.1"/>
    </source>
</evidence>
<evidence type="ECO:0000256" key="1">
    <source>
        <dbReference type="ARBA" id="ARBA00001974"/>
    </source>
</evidence>
<dbReference type="GO" id="GO:0071949">
    <property type="term" value="F:FAD binding"/>
    <property type="evidence" value="ECO:0007669"/>
    <property type="project" value="InterPro"/>
</dbReference>
<organism evidence="5 6">
    <name type="scientific">Herbiconiux oxytropis</name>
    <dbReference type="NCBI Taxonomy" id="2970915"/>
    <lineage>
        <taxon>Bacteria</taxon>
        <taxon>Bacillati</taxon>
        <taxon>Actinomycetota</taxon>
        <taxon>Actinomycetes</taxon>
        <taxon>Micrococcales</taxon>
        <taxon>Microbacteriaceae</taxon>
        <taxon>Herbiconiux</taxon>
    </lineage>
</organism>
<keyword evidence="3" id="KW-0274">FAD</keyword>
<dbReference type="Gene3D" id="3.30.70.2450">
    <property type="match status" value="1"/>
</dbReference>
<dbReference type="SUPFAM" id="SSF51905">
    <property type="entry name" value="FAD/NAD(P)-binding domain"/>
    <property type="match status" value="1"/>
</dbReference>
<keyword evidence="6" id="KW-1185">Reference proteome</keyword>
<name>A0AA41XIL9_9MICO</name>